<reference evidence="10 11" key="1">
    <citation type="submission" date="2023-06" db="EMBL/GenBank/DDBJ databases">
        <title>Black Yeasts Isolated from many extreme environments.</title>
        <authorList>
            <person name="Coleine C."/>
            <person name="Stajich J.E."/>
            <person name="Selbmann L."/>
        </authorList>
    </citation>
    <scope>NUCLEOTIDE SEQUENCE [LARGE SCALE GENOMIC DNA]</scope>
    <source>
        <strain evidence="10 11">CCFEE 5887</strain>
    </source>
</reference>
<evidence type="ECO:0000256" key="5">
    <source>
        <dbReference type="ARBA" id="ARBA00022989"/>
    </source>
</evidence>
<keyword evidence="3 7" id="KW-0813">Transport</keyword>
<evidence type="ECO:0000313" key="10">
    <source>
        <dbReference type="EMBL" id="KAK5542464.1"/>
    </source>
</evidence>
<dbReference type="PROSITE" id="PS01023">
    <property type="entry name" value="PTR2_2"/>
    <property type="match status" value="1"/>
</dbReference>
<name>A0AAV9QIR2_9PEZI</name>
<dbReference type="GO" id="GO:0071916">
    <property type="term" value="F:dipeptide transmembrane transporter activity"/>
    <property type="evidence" value="ECO:0007669"/>
    <property type="project" value="UniProtKB-ARBA"/>
</dbReference>
<evidence type="ECO:0000256" key="8">
    <source>
        <dbReference type="SAM" id="MobiDB-lite"/>
    </source>
</evidence>
<organism evidence="10 11">
    <name type="scientific">Vermiconidia calcicola</name>
    <dbReference type="NCBI Taxonomy" id="1690605"/>
    <lineage>
        <taxon>Eukaryota</taxon>
        <taxon>Fungi</taxon>
        <taxon>Dikarya</taxon>
        <taxon>Ascomycota</taxon>
        <taxon>Pezizomycotina</taxon>
        <taxon>Dothideomycetes</taxon>
        <taxon>Dothideomycetidae</taxon>
        <taxon>Mycosphaerellales</taxon>
        <taxon>Extremaceae</taxon>
        <taxon>Vermiconidia</taxon>
    </lineage>
</organism>
<keyword evidence="5 9" id="KW-1133">Transmembrane helix</keyword>
<keyword evidence="4 7" id="KW-0812">Transmembrane</keyword>
<feature type="compositionally biased region" description="Low complexity" evidence="8">
    <location>
        <begin position="15"/>
        <end position="41"/>
    </location>
</feature>
<evidence type="ECO:0000256" key="6">
    <source>
        <dbReference type="ARBA" id="ARBA00023136"/>
    </source>
</evidence>
<feature type="region of interest" description="Disordered" evidence="8">
    <location>
        <begin position="114"/>
        <end position="135"/>
    </location>
</feature>
<feature type="transmembrane region" description="Helical" evidence="9">
    <location>
        <begin position="606"/>
        <end position="624"/>
    </location>
</feature>
<feature type="transmembrane region" description="Helical" evidence="9">
    <location>
        <begin position="580"/>
        <end position="600"/>
    </location>
</feature>
<dbReference type="InterPro" id="IPR036259">
    <property type="entry name" value="MFS_trans_sf"/>
</dbReference>
<feature type="transmembrane region" description="Helical" evidence="9">
    <location>
        <begin position="261"/>
        <end position="280"/>
    </location>
</feature>
<evidence type="ECO:0000256" key="9">
    <source>
        <dbReference type="SAM" id="Phobius"/>
    </source>
</evidence>
<comment type="subcellular location">
    <subcellularLocation>
        <location evidence="1 7">Membrane</location>
        <topology evidence="1 7">Multi-pass membrane protein</topology>
    </subcellularLocation>
</comment>
<evidence type="ECO:0000256" key="7">
    <source>
        <dbReference type="RuleBase" id="RU003755"/>
    </source>
</evidence>
<comment type="similarity">
    <text evidence="2 7">Belongs to the major facilitator superfamily. Proton-dependent oligopeptide transporter (POT/PTR) (TC 2.A.17) family.</text>
</comment>
<dbReference type="AlphaFoldDB" id="A0AAV9QIR2"/>
<comment type="caution">
    <text evidence="10">The sequence shown here is derived from an EMBL/GenBank/DDBJ whole genome shotgun (WGS) entry which is preliminary data.</text>
</comment>
<evidence type="ECO:0000313" key="11">
    <source>
        <dbReference type="Proteomes" id="UP001345827"/>
    </source>
</evidence>
<evidence type="ECO:0000256" key="3">
    <source>
        <dbReference type="ARBA" id="ARBA00022448"/>
    </source>
</evidence>
<dbReference type="EMBL" id="JAXLQG010000003">
    <property type="protein sequence ID" value="KAK5542464.1"/>
    <property type="molecule type" value="Genomic_DNA"/>
</dbReference>
<feature type="transmembrane region" description="Helical" evidence="9">
    <location>
        <begin position="485"/>
        <end position="506"/>
    </location>
</feature>
<feature type="transmembrane region" description="Helical" evidence="9">
    <location>
        <begin position="547"/>
        <end position="568"/>
    </location>
</feature>
<evidence type="ECO:0000256" key="2">
    <source>
        <dbReference type="ARBA" id="ARBA00005982"/>
    </source>
</evidence>
<gene>
    <name evidence="10" type="ORF">LTR25_002349</name>
</gene>
<evidence type="ECO:0000256" key="4">
    <source>
        <dbReference type="ARBA" id="ARBA00022692"/>
    </source>
</evidence>
<feature type="transmembrane region" description="Helical" evidence="9">
    <location>
        <begin position="168"/>
        <end position="188"/>
    </location>
</feature>
<dbReference type="PANTHER" id="PTHR11654">
    <property type="entry name" value="OLIGOPEPTIDE TRANSPORTER-RELATED"/>
    <property type="match status" value="1"/>
</dbReference>
<dbReference type="Pfam" id="PF00854">
    <property type="entry name" value="PTR2"/>
    <property type="match status" value="1"/>
</dbReference>
<feature type="region of interest" description="Disordered" evidence="8">
    <location>
        <begin position="15"/>
        <end position="43"/>
    </location>
</feature>
<dbReference type="InterPro" id="IPR000109">
    <property type="entry name" value="POT_fam"/>
</dbReference>
<dbReference type="Gene3D" id="1.20.1250.20">
    <property type="entry name" value="MFS general substrate transporter like domains"/>
    <property type="match status" value="1"/>
</dbReference>
<protein>
    <submittedName>
        <fullName evidence="10">Uncharacterized protein</fullName>
    </submittedName>
</protein>
<dbReference type="SUPFAM" id="SSF103473">
    <property type="entry name" value="MFS general substrate transporter"/>
    <property type="match status" value="1"/>
</dbReference>
<proteinExistence type="inferred from homology"/>
<dbReference type="Proteomes" id="UP001345827">
    <property type="component" value="Unassembled WGS sequence"/>
</dbReference>
<feature type="transmembrane region" description="Helical" evidence="9">
    <location>
        <begin position="200"/>
        <end position="218"/>
    </location>
</feature>
<keyword evidence="11" id="KW-1185">Reference proteome</keyword>
<sequence length="699" mass="77485">MQPVELRSLPNGLYSRVSTSSERSDSGLESIRSRGGSLSGSKAYIASSNGATEEYNDDDDDCPTDEELKTLSRVADKIPWRVYTVAFVELCERFSYYGTQILFQNFVQRKLLTPTGAAPNPGGDTDNNPGALGQGQQTATALSTFFSFWCYITPLLGAWLADTYLGRYKMIMISIVCAVAGHFILVAGATPSSLQHTNSALTTFIVGIIVFGLGTGGFKPNISPLIAEQIVDDKLRVQTNLKTGQRVIVDPAQTSARIYNWFYLFINIGALVGQISMSYAALYVGYYLAFLLPTVLFLLCPVVLILFKKNYRLRPPQGSVLGPAIKLLLHATRTRWSRSRSWSFNPIRTFFHNPLHHRHRHRNQDQTDFWDAVKPSRIPPHKRPSWMTFDDAWVDELRRGFQACTVFLWFPLYWLTYNNINNNLTSQADTMRHTGLPPEIVSNLDPLALIILIPLCDLVVYPALRRAGGGSGGKFLLTPIRKITLGFWFGAAAMFYAAVLQSYIYAHNECGRYPNEGHRGSSSDGSDGSANTDCRPADVSIWWQAPIYILIAISEILASVTALEYAFTKAPRNMRSMVQAFSLCMTALANAIGEALIWLATDPLLVWNYAIMGVIAAVAGWAFGRVHGHLDEEEDRLNLLPAGHVHVGVEVDIDGVVRGPEEYEEDGHGRRSRNRSSVSEAPEGSGDEEQDKLIGNSHA</sequence>
<keyword evidence="6 9" id="KW-0472">Membrane</keyword>
<dbReference type="FunFam" id="1.20.1250.20:FF:000085">
    <property type="entry name" value="MFS peptide transporter Ptr2"/>
    <property type="match status" value="1"/>
</dbReference>
<accession>A0AAV9QIR2</accession>
<dbReference type="GO" id="GO:0005886">
    <property type="term" value="C:plasma membrane"/>
    <property type="evidence" value="ECO:0007669"/>
    <property type="project" value="UniProtKB-ARBA"/>
</dbReference>
<dbReference type="InterPro" id="IPR018456">
    <property type="entry name" value="PTR2_symporter_CS"/>
</dbReference>
<feature type="region of interest" description="Disordered" evidence="8">
    <location>
        <begin position="660"/>
        <end position="699"/>
    </location>
</feature>
<evidence type="ECO:0000256" key="1">
    <source>
        <dbReference type="ARBA" id="ARBA00004141"/>
    </source>
</evidence>
<feature type="transmembrane region" description="Helical" evidence="9">
    <location>
        <begin position="286"/>
        <end position="307"/>
    </location>
</feature>
<feature type="transmembrane region" description="Helical" evidence="9">
    <location>
        <begin position="141"/>
        <end position="161"/>
    </location>
</feature>